<evidence type="ECO:0000313" key="2">
    <source>
        <dbReference type="EMBL" id="KAH8690841.1"/>
    </source>
</evidence>
<dbReference type="EMBL" id="JAJTJA010000013">
    <property type="protein sequence ID" value="KAH8690841.1"/>
    <property type="molecule type" value="Genomic_DNA"/>
</dbReference>
<evidence type="ECO:0000256" key="1">
    <source>
        <dbReference type="SAM" id="SignalP"/>
    </source>
</evidence>
<dbReference type="GeneID" id="70252599"/>
<sequence length="129" mass="13526">MKSFIAVSVALLAASAAAMPARRDTDTVTFALSNDQTGHQASATIWADNTVSLFNSLFANSAIDSNGQILASSVQLTAFPQHVTCNINDAEGQVFASLSDTKTYFDLDGNPAAAIPVDVSSFSINCDVY</sequence>
<keyword evidence="1" id="KW-0732">Signal</keyword>
<protein>
    <submittedName>
        <fullName evidence="2">Uncharacterized protein</fullName>
    </submittedName>
</protein>
<name>A0AAD4KLH8_9EURO</name>
<organism evidence="2 3">
    <name type="scientific">Talaromyces proteolyticus</name>
    <dbReference type="NCBI Taxonomy" id="1131652"/>
    <lineage>
        <taxon>Eukaryota</taxon>
        <taxon>Fungi</taxon>
        <taxon>Dikarya</taxon>
        <taxon>Ascomycota</taxon>
        <taxon>Pezizomycotina</taxon>
        <taxon>Eurotiomycetes</taxon>
        <taxon>Eurotiomycetidae</taxon>
        <taxon>Eurotiales</taxon>
        <taxon>Trichocomaceae</taxon>
        <taxon>Talaromyces</taxon>
        <taxon>Talaromyces sect. Bacilispori</taxon>
    </lineage>
</organism>
<proteinExistence type="predicted"/>
<evidence type="ECO:0000313" key="3">
    <source>
        <dbReference type="Proteomes" id="UP001201262"/>
    </source>
</evidence>
<feature type="signal peptide" evidence="1">
    <location>
        <begin position="1"/>
        <end position="18"/>
    </location>
</feature>
<dbReference type="AlphaFoldDB" id="A0AAD4KLH8"/>
<dbReference type="Proteomes" id="UP001201262">
    <property type="component" value="Unassembled WGS sequence"/>
</dbReference>
<reference evidence="2" key="1">
    <citation type="submission" date="2021-12" db="EMBL/GenBank/DDBJ databases">
        <title>Convergent genome expansion in fungi linked to evolution of root-endophyte symbiosis.</title>
        <authorList>
            <consortium name="DOE Joint Genome Institute"/>
            <person name="Ke Y.-H."/>
            <person name="Bonito G."/>
            <person name="Liao H.-L."/>
            <person name="Looney B."/>
            <person name="Rojas-Flechas A."/>
            <person name="Nash J."/>
            <person name="Hameed K."/>
            <person name="Schadt C."/>
            <person name="Martin F."/>
            <person name="Crous P.W."/>
            <person name="Miettinen O."/>
            <person name="Magnuson J.K."/>
            <person name="Labbe J."/>
            <person name="Jacobson D."/>
            <person name="Doktycz M.J."/>
            <person name="Veneault-Fourrey C."/>
            <person name="Kuo A."/>
            <person name="Mondo S."/>
            <person name="Calhoun S."/>
            <person name="Riley R."/>
            <person name="Ohm R."/>
            <person name="LaButti K."/>
            <person name="Andreopoulos B."/>
            <person name="Pangilinan J."/>
            <person name="Nolan M."/>
            <person name="Tritt A."/>
            <person name="Clum A."/>
            <person name="Lipzen A."/>
            <person name="Daum C."/>
            <person name="Barry K."/>
            <person name="Grigoriev I.V."/>
            <person name="Vilgalys R."/>
        </authorList>
    </citation>
    <scope>NUCLEOTIDE SEQUENCE</scope>
    <source>
        <strain evidence="2">PMI_201</strain>
    </source>
</reference>
<accession>A0AAD4KLH8</accession>
<comment type="caution">
    <text evidence="2">The sequence shown here is derived from an EMBL/GenBank/DDBJ whole genome shotgun (WGS) entry which is preliminary data.</text>
</comment>
<dbReference type="RefSeq" id="XP_046067037.1">
    <property type="nucleotide sequence ID" value="XM_046222312.1"/>
</dbReference>
<keyword evidence="3" id="KW-1185">Reference proteome</keyword>
<gene>
    <name evidence="2" type="ORF">BGW36DRAFT_465683</name>
</gene>
<feature type="chain" id="PRO_5042225742" evidence="1">
    <location>
        <begin position="19"/>
        <end position="129"/>
    </location>
</feature>